<comment type="caution">
    <text evidence="2">The sequence shown here is derived from an EMBL/GenBank/DDBJ whole genome shotgun (WGS) entry which is preliminary data.</text>
</comment>
<feature type="region of interest" description="Disordered" evidence="1">
    <location>
        <begin position="81"/>
        <end position="217"/>
    </location>
</feature>
<dbReference type="EMBL" id="CAJVPV010003987">
    <property type="protein sequence ID" value="CAG8564251.1"/>
    <property type="molecule type" value="Genomic_DNA"/>
</dbReference>
<keyword evidence="3" id="KW-1185">Reference proteome</keyword>
<organism evidence="2 3">
    <name type="scientific">Acaulospora morrowiae</name>
    <dbReference type="NCBI Taxonomy" id="94023"/>
    <lineage>
        <taxon>Eukaryota</taxon>
        <taxon>Fungi</taxon>
        <taxon>Fungi incertae sedis</taxon>
        <taxon>Mucoromycota</taxon>
        <taxon>Glomeromycotina</taxon>
        <taxon>Glomeromycetes</taxon>
        <taxon>Diversisporales</taxon>
        <taxon>Acaulosporaceae</taxon>
        <taxon>Acaulospora</taxon>
    </lineage>
</organism>
<evidence type="ECO:0000313" key="3">
    <source>
        <dbReference type="Proteomes" id="UP000789342"/>
    </source>
</evidence>
<protein>
    <submittedName>
        <fullName evidence="2">7901_t:CDS:1</fullName>
    </submittedName>
</protein>
<dbReference type="OrthoDB" id="2444767at2759"/>
<feature type="compositionally biased region" description="Polar residues" evidence="1">
    <location>
        <begin position="103"/>
        <end position="120"/>
    </location>
</feature>
<reference evidence="2" key="1">
    <citation type="submission" date="2021-06" db="EMBL/GenBank/DDBJ databases">
        <authorList>
            <person name="Kallberg Y."/>
            <person name="Tangrot J."/>
            <person name="Rosling A."/>
        </authorList>
    </citation>
    <scope>NUCLEOTIDE SEQUENCE</scope>
    <source>
        <strain evidence="2">CL551</strain>
    </source>
</reference>
<name>A0A9N9BFT0_9GLOM</name>
<feature type="compositionally biased region" description="Basic and acidic residues" evidence="1">
    <location>
        <begin position="197"/>
        <end position="217"/>
    </location>
</feature>
<evidence type="ECO:0000256" key="1">
    <source>
        <dbReference type="SAM" id="MobiDB-lite"/>
    </source>
</evidence>
<feature type="region of interest" description="Disordered" evidence="1">
    <location>
        <begin position="23"/>
        <end position="47"/>
    </location>
</feature>
<evidence type="ECO:0000313" key="2">
    <source>
        <dbReference type="EMBL" id="CAG8564251.1"/>
    </source>
</evidence>
<dbReference type="Proteomes" id="UP000789342">
    <property type="component" value="Unassembled WGS sequence"/>
</dbReference>
<dbReference type="AlphaFoldDB" id="A0A9N9BFT0"/>
<proteinExistence type="predicted"/>
<feature type="compositionally biased region" description="Basic and acidic residues" evidence="1">
    <location>
        <begin position="170"/>
        <end position="179"/>
    </location>
</feature>
<gene>
    <name evidence="2" type="ORF">AMORRO_LOCUS6164</name>
</gene>
<accession>A0A9N9BFT0</accession>
<sequence length="291" mass="32816">MEESNPPIKQEPIEELTLFAQELPRKNQSQVEHPDKQKTHFQNLPSKIKLEPQIASIHDWLSKLPAAKPVVEKPVGPKFVGTINDTNPDGSDGGIEIGANNAVPKSTSKTKQTAIRSNPTKQRKTAVNAKQQKAFKKSVKKPSISKSKEIDKSSSSVNENTVKSKKQKVTKVERKKVDYYESSAAVAGPSTPRKKRNIENEEAKESEESRMLDESDYSDKMLEKKREFQSLLDIFDQKVLDAYNAFEDLTKELNKSAPGLKLMIEPPKVYNKRAIYTLMGLNEDEDSKKYV</sequence>